<dbReference type="AlphaFoldDB" id="A0A4Y6UB66"/>
<evidence type="ECO:0000313" key="3">
    <source>
        <dbReference type="Proteomes" id="UP000318709"/>
    </source>
</evidence>
<protein>
    <submittedName>
        <fullName evidence="2">Anthranilate synthase component I family protein</fullName>
    </submittedName>
</protein>
<keyword evidence="3" id="KW-1185">Reference proteome</keyword>
<dbReference type="KEGG" id="swf:E3E12_03170"/>
<dbReference type="Pfam" id="PF00425">
    <property type="entry name" value="Chorismate_bind"/>
    <property type="match status" value="1"/>
</dbReference>
<dbReference type="InterPro" id="IPR015890">
    <property type="entry name" value="Chorismate_C"/>
</dbReference>
<dbReference type="PANTHER" id="PTHR11236:SF50">
    <property type="entry name" value="AMINODEOXYCHORISMATE SYNTHASE COMPONENT 1"/>
    <property type="match status" value="1"/>
</dbReference>
<evidence type="ECO:0000313" key="2">
    <source>
        <dbReference type="EMBL" id="QDH13365.1"/>
    </source>
</evidence>
<evidence type="ECO:0000259" key="1">
    <source>
        <dbReference type="Pfam" id="PF00425"/>
    </source>
</evidence>
<dbReference type="OrthoDB" id="9803598at2"/>
<dbReference type="InterPro" id="IPR005801">
    <property type="entry name" value="ADC_synthase"/>
</dbReference>
<dbReference type="GO" id="GO:0000162">
    <property type="term" value="P:L-tryptophan biosynthetic process"/>
    <property type="evidence" value="ECO:0007669"/>
    <property type="project" value="TreeGrafter"/>
</dbReference>
<feature type="domain" description="Chorismate-utilising enzyme C-terminal" evidence="1">
    <location>
        <begin position="199"/>
        <end position="476"/>
    </location>
</feature>
<dbReference type="SUPFAM" id="SSF56322">
    <property type="entry name" value="ADC synthase"/>
    <property type="match status" value="1"/>
</dbReference>
<dbReference type="Gene3D" id="3.60.120.10">
    <property type="entry name" value="Anthranilate synthase"/>
    <property type="match status" value="1"/>
</dbReference>
<dbReference type="RefSeq" id="WP_141443026.1">
    <property type="nucleotide sequence ID" value="NZ_CP038231.1"/>
</dbReference>
<dbReference type="InterPro" id="IPR019999">
    <property type="entry name" value="Anth_synth_I-like"/>
</dbReference>
<proteinExistence type="predicted"/>
<dbReference type="GO" id="GO:0046820">
    <property type="term" value="F:4-amino-4-deoxychorismate synthase activity"/>
    <property type="evidence" value="ECO:0007669"/>
    <property type="project" value="TreeGrafter"/>
</dbReference>
<organism evidence="2 3">
    <name type="scientific">Formicincola oecophyllae</name>
    <dbReference type="NCBI Taxonomy" id="2558361"/>
    <lineage>
        <taxon>Bacteria</taxon>
        <taxon>Pseudomonadati</taxon>
        <taxon>Pseudomonadota</taxon>
        <taxon>Alphaproteobacteria</taxon>
        <taxon>Acetobacterales</taxon>
        <taxon>Acetobacteraceae</taxon>
        <taxon>Formicincola</taxon>
    </lineage>
</organism>
<gene>
    <name evidence="2" type="ORF">E3E12_03170</name>
</gene>
<dbReference type="Proteomes" id="UP000318709">
    <property type="component" value="Chromosome"/>
</dbReference>
<accession>A0A4Y6UB66</accession>
<dbReference type="EMBL" id="CP038231">
    <property type="protein sequence ID" value="QDH13365.1"/>
    <property type="molecule type" value="Genomic_DNA"/>
</dbReference>
<name>A0A4Y6UB66_9PROT</name>
<reference evidence="2 3" key="1">
    <citation type="submission" date="2019-03" db="EMBL/GenBank/DDBJ databases">
        <title>The complete genome sequence of Swingsia_sp. F3b2 LMG30590(T).</title>
        <authorList>
            <person name="Chua K.-O."/>
            <person name="Chan K.-G."/>
            <person name="See-Too W.-S."/>
        </authorList>
    </citation>
    <scope>NUCLEOTIDE SEQUENCE [LARGE SCALE GENOMIC DNA]</scope>
    <source>
        <strain evidence="2 3">F3b2</strain>
    </source>
</reference>
<dbReference type="PRINTS" id="PR00095">
    <property type="entry name" value="ANTSNTHASEI"/>
</dbReference>
<sequence length="488" mass="53153">MPPSPPPAPCGRPITAPQGKWREVPWPFEGSEVTVPLKAGQLWLDSAGPLTERARWSLYCPRPSSSFRWEWPGPRYLRTAPADARRRWMAEGLEALRTFKGARSAAVPAEVAQCGWGFGGGLVGMLSYEGALALQGVNSRHRLTPAPPLSALLVHDFYLFDRHARRAWQVGAPPPLEACRQPPLSPAPQPYWRSALDAPQWCARVERLRAHIAAGDVFQANYTMQWHAPFEARNLAALYQSQRTRVQAPFGAFYHLPSSPPTANSLNGAKGRGAEFALLASSVERFIALDRHGWLETRPIKGTAPRSAQVTTDAQLKAALAQDPKERAENLMITDLMRHDLGIVAEAGSVSVPELLQVESFERVHHLVSAVRARLKAGLDGFDILQMTTPPGSVTGAPKRRALEIIDALEPESRGAYCGTLFWMDSATGAMDSMVIIRSVAFTGRGEGKGQLSFGAGGGITWPSQAEHEWQEALLKAAPFTSASNAPS</sequence>
<dbReference type="PANTHER" id="PTHR11236">
    <property type="entry name" value="AMINOBENZOATE/ANTHRANILATE SYNTHASE"/>
    <property type="match status" value="1"/>
</dbReference>